<dbReference type="EMBL" id="JABAEW010000010">
    <property type="protein sequence ID" value="NMD86385.1"/>
    <property type="molecule type" value="Genomic_DNA"/>
</dbReference>
<dbReference type="RefSeq" id="WP_168962146.1">
    <property type="nucleotide sequence ID" value="NZ_JABAEW010000010.1"/>
</dbReference>
<keyword evidence="1" id="KW-1133">Transmembrane helix</keyword>
<feature type="transmembrane region" description="Helical" evidence="1">
    <location>
        <begin position="203"/>
        <end position="223"/>
    </location>
</feature>
<comment type="caution">
    <text evidence="2">The sequence shown here is derived from an EMBL/GenBank/DDBJ whole genome shotgun (WGS) entry which is preliminary data.</text>
</comment>
<keyword evidence="1" id="KW-0472">Membrane</keyword>
<evidence type="ECO:0008006" key="4">
    <source>
        <dbReference type="Google" id="ProtNLM"/>
    </source>
</evidence>
<sequence>MNQNTLKCLTYGSLLLIALVYGSLWGIYQNNDIDNAWSTAWIYNFIRHGETRDVIFCEGDPNYWGVRFFSHIYCRIYGGLLTLLGFTKNNVHLVSGGMTIAGVICWKMAAERILENSRQVMAFAVMLTLAGVTVAAANKARSDAMVFACTGLMLLLATRKQYFGAALTACIAVETHPIGITAFCYLGAWLLCFDRECLTQTGWRRSAALIAGCLCGTALYLFLHHDELGALRAMGANAESGGNFLVAHFFGRASFPWRYWPDLALFAIALAGHFRVFGYRKPFFLLTVMFLIGVSLILRRGNFHYALFCYPAFLLLTVNLAGHLGDKILLAVWLGWIGLMLPQYLYLGWRNWPGRDFPDYISRLQKLDLPREATIYGMPNDYYALMDHSGFRTFRLQDKEHVAWLIEHVDTIYAQPDFKCDLAYDPGRWHLEKRAEFSLKSGGVIRIWHVMQAPAAPLQQPNTK</sequence>
<feature type="transmembrane region" description="Helical" evidence="1">
    <location>
        <begin position="305"/>
        <end position="322"/>
    </location>
</feature>
<organism evidence="2 3">
    <name type="scientific">Victivallis vadensis</name>
    <dbReference type="NCBI Taxonomy" id="172901"/>
    <lineage>
        <taxon>Bacteria</taxon>
        <taxon>Pseudomonadati</taxon>
        <taxon>Lentisphaerota</taxon>
        <taxon>Lentisphaeria</taxon>
        <taxon>Victivallales</taxon>
        <taxon>Victivallaceae</taxon>
        <taxon>Victivallis</taxon>
    </lineage>
</organism>
<gene>
    <name evidence="2" type="ORF">HF882_07285</name>
</gene>
<feature type="transmembrane region" description="Helical" evidence="1">
    <location>
        <begin position="328"/>
        <end position="347"/>
    </location>
</feature>
<feature type="transmembrane region" description="Helical" evidence="1">
    <location>
        <begin position="9"/>
        <end position="28"/>
    </location>
</feature>
<protein>
    <recommendedName>
        <fullName evidence="4">Dolichyl-phosphate-mannose-protein mannosyltransferase</fullName>
    </recommendedName>
</protein>
<accession>A0A848ASN4</accession>
<dbReference type="Proteomes" id="UP000576225">
    <property type="component" value="Unassembled WGS sequence"/>
</dbReference>
<reference evidence="2 3" key="1">
    <citation type="submission" date="2020-04" db="EMBL/GenBank/DDBJ databases">
        <authorList>
            <person name="Hitch T.C.A."/>
            <person name="Wylensek D."/>
            <person name="Clavel T."/>
        </authorList>
    </citation>
    <scope>NUCLEOTIDE SEQUENCE [LARGE SCALE GENOMIC DNA]</scope>
    <source>
        <strain evidence="2 3">COR2-253-APC-1A</strain>
    </source>
</reference>
<evidence type="ECO:0000313" key="2">
    <source>
        <dbReference type="EMBL" id="NMD86385.1"/>
    </source>
</evidence>
<name>A0A848ASN4_9BACT</name>
<proteinExistence type="predicted"/>
<feature type="transmembrane region" description="Helical" evidence="1">
    <location>
        <begin position="166"/>
        <end position="191"/>
    </location>
</feature>
<feature type="transmembrane region" description="Helical" evidence="1">
    <location>
        <begin position="144"/>
        <end position="159"/>
    </location>
</feature>
<evidence type="ECO:0000256" key="1">
    <source>
        <dbReference type="SAM" id="Phobius"/>
    </source>
</evidence>
<feature type="transmembrane region" description="Helical" evidence="1">
    <location>
        <begin position="120"/>
        <end position="138"/>
    </location>
</feature>
<feature type="transmembrane region" description="Helical" evidence="1">
    <location>
        <begin position="91"/>
        <end position="108"/>
    </location>
</feature>
<evidence type="ECO:0000313" key="3">
    <source>
        <dbReference type="Proteomes" id="UP000576225"/>
    </source>
</evidence>
<keyword evidence="1" id="KW-0812">Transmembrane</keyword>
<feature type="transmembrane region" description="Helical" evidence="1">
    <location>
        <begin position="282"/>
        <end position="298"/>
    </location>
</feature>
<dbReference type="AlphaFoldDB" id="A0A848ASN4"/>